<evidence type="ECO:0000256" key="3">
    <source>
        <dbReference type="ARBA" id="ARBA00022475"/>
    </source>
</evidence>
<feature type="transmembrane region" description="Helical" evidence="7">
    <location>
        <begin position="122"/>
        <end position="140"/>
    </location>
</feature>
<feature type="transmembrane region" description="Helical" evidence="7">
    <location>
        <begin position="34"/>
        <end position="53"/>
    </location>
</feature>
<dbReference type="InterPro" id="IPR037185">
    <property type="entry name" value="EmrE-like"/>
</dbReference>
<dbReference type="InterPro" id="IPR000620">
    <property type="entry name" value="EamA_dom"/>
</dbReference>
<evidence type="ECO:0000313" key="9">
    <source>
        <dbReference type="EMBL" id="PZX05916.1"/>
    </source>
</evidence>
<gene>
    <name evidence="9" type="ORF">C7437_102383</name>
</gene>
<feature type="domain" description="EamA" evidence="8">
    <location>
        <begin position="5"/>
        <end position="138"/>
    </location>
</feature>
<accession>A0A2W7MHK1</accession>
<dbReference type="PANTHER" id="PTHR32322:SF18">
    <property type="entry name" value="S-ADENOSYLMETHIONINE_S-ADENOSYLHOMOCYSTEINE TRANSPORTER"/>
    <property type="match status" value="1"/>
</dbReference>
<dbReference type="SUPFAM" id="SSF103481">
    <property type="entry name" value="Multidrug resistance efflux transporter EmrE"/>
    <property type="match status" value="2"/>
</dbReference>
<feature type="transmembrane region" description="Helical" evidence="7">
    <location>
        <begin position="96"/>
        <end position="115"/>
    </location>
</feature>
<feature type="transmembrane region" description="Helical" evidence="7">
    <location>
        <begin position="152"/>
        <end position="168"/>
    </location>
</feature>
<dbReference type="Pfam" id="PF00892">
    <property type="entry name" value="EamA"/>
    <property type="match status" value="2"/>
</dbReference>
<evidence type="ECO:0000256" key="2">
    <source>
        <dbReference type="ARBA" id="ARBA00007362"/>
    </source>
</evidence>
<feature type="transmembrane region" description="Helical" evidence="7">
    <location>
        <begin position="180"/>
        <end position="199"/>
    </location>
</feature>
<protein>
    <submittedName>
        <fullName evidence="9">Drug/metabolite transporter (DMT)-like permease</fullName>
    </submittedName>
</protein>
<dbReference type="PANTHER" id="PTHR32322">
    <property type="entry name" value="INNER MEMBRANE TRANSPORTER"/>
    <property type="match status" value="1"/>
</dbReference>
<dbReference type="Proteomes" id="UP000248646">
    <property type="component" value="Unassembled WGS sequence"/>
</dbReference>
<organism evidence="9 10">
    <name type="scientific">Psychrobacillus insolitus</name>
    <dbReference type="NCBI Taxonomy" id="1461"/>
    <lineage>
        <taxon>Bacteria</taxon>
        <taxon>Bacillati</taxon>
        <taxon>Bacillota</taxon>
        <taxon>Bacilli</taxon>
        <taxon>Bacillales</taxon>
        <taxon>Bacillaceae</taxon>
        <taxon>Psychrobacillus</taxon>
    </lineage>
</organism>
<keyword evidence="10" id="KW-1185">Reference proteome</keyword>
<feature type="transmembrane region" description="Helical" evidence="7">
    <location>
        <begin position="270"/>
        <end position="290"/>
    </location>
</feature>
<name>A0A2W7MHK1_9BACI</name>
<keyword evidence="4 7" id="KW-0812">Transmembrane</keyword>
<dbReference type="Gene3D" id="1.10.3730.20">
    <property type="match status" value="1"/>
</dbReference>
<evidence type="ECO:0000256" key="4">
    <source>
        <dbReference type="ARBA" id="ARBA00022692"/>
    </source>
</evidence>
<comment type="subcellular location">
    <subcellularLocation>
        <location evidence="1">Cell membrane</location>
        <topology evidence="1">Multi-pass membrane protein</topology>
    </subcellularLocation>
</comment>
<evidence type="ECO:0000256" key="1">
    <source>
        <dbReference type="ARBA" id="ARBA00004651"/>
    </source>
</evidence>
<feature type="domain" description="EamA" evidence="8">
    <location>
        <begin position="149"/>
        <end position="285"/>
    </location>
</feature>
<reference evidence="9 10" key="1">
    <citation type="submission" date="2018-06" db="EMBL/GenBank/DDBJ databases">
        <title>Genomic Encyclopedia of Type Strains, Phase IV (KMG-IV): sequencing the most valuable type-strain genomes for metagenomic binning, comparative biology and taxonomic classification.</title>
        <authorList>
            <person name="Goeker M."/>
        </authorList>
    </citation>
    <scope>NUCLEOTIDE SEQUENCE [LARGE SCALE GENOMIC DNA]</scope>
    <source>
        <strain evidence="9 10">DSM 5</strain>
    </source>
</reference>
<evidence type="ECO:0000256" key="7">
    <source>
        <dbReference type="SAM" id="Phobius"/>
    </source>
</evidence>
<evidence type="ECO:0000313" key="10">
    <source>
        <dbReference type="Proteomes" id="UP000248646"/>
    </source>
</evidence>
<feature type="transmembrane region" description="Helical" evidence="7">
    <location>
        <begin position="214"/>
        <end position="233"/>
    </location>
</feature>
<feature type="transmembrane region" description="Helical" evidence="7">
    <location>
        <begin position="65"/>
        <end position="84"/>
    </location>
</feature>
<dbReference type="EMBL" id="QKZI01000002">
    <property type="protein sequence ID" value="PZX05916.1"/>
    <property type="molecule type" value="Genomic_DNA"/>
</dbReference>
<comment type="caution">
    <text evidence="9">The sequence shown here is derived from an EMBL/GenBank/DDBJ whole genome shotgun (WGS) entry which is preliminary data.</text>
</comment>
<keyword evidence="6 7" id="KW-0472">Membrane</keyword>
<dbReference type="GO" id="GO:0005886">
    <property type="term" value="C:plasma membrane"/>
    <property type="evidence" value="ECO:0007669"/>
    <property type="project" value="UniProtKB-SubCell"/>
</dbReference>
<dbReference type="OrthoDB" id="4529062at2"/>
<dbReference type="AlphaFoldDB" id="A0A2W7MHK1"/>
<feature type="transmembrane region" description="Helical" evidence="7">
    <location>
        <begin position="245"/>
        <end position="264"/>
    </location>
</feature>
<dbReference type="RefSeq" id="WP_111439355.1">
    <property type="nucleotide sequence ID" value="NZ_QKZI01000002.1"/>
</dbReference>
<keyword evidence="5 7" id="KW-1133">Transmembrane helix</keyword>
<evidence type="ECO:0000256" key="5">
    <source>
        <dbReference type="ARBA" id="ARBA00022989"/>
    </source>
</evidence>
<evidence type="ECO:0000259" key="8">
    <source>
        <dbReference type="Pfam" id="PF00892"/>
    </source>
</evidence>
<evidence type="ECO:0000256" key="6">
    <source>
        <dbReference type="ARBA" id="ARBA00023136"/>
    </source>
</evidence>
<feature type="transmembrane region" description="Helical" evidence="7">
    <location>
        <begin position="7"/>
        <end position="28"/>
    </location>
</feature>
<keyword evidence="3" id="KW-1003">Cell membrane</keyword>
<comment type="similarity">
    <text evidence="2">Belongs to the EamA transporter family.</text>
</comment>
<proteinExistence type="inferred from homology"/>
<dbReference type="InterPro" id="IPR050638">
    <property type="entry name" value="AA-Vitamin_Transporters"/>
</dbReference>
<sequence length="302" mass="33316">MKQWKIYTMLLLVMFFWGANVPILKYLVAEVPPVTLTGFRILVAGIVVILILWKMKLIRKPFKHEWKYIFLGTITNVVGHHYFLNMGLSITSGTHGGLILGTGPILTAISAAIILKYFPTKVQWIGLLLGLAGLSLAVLVGSETQGANIGDFYVFLAIFAQVLSYMVISKAARTLNPLLMTAYMMLIGAPIIILISFIQEPGAILAFGETTQKFWWLFIASAIVCTAIGHLMYNYAVGQAGPTKAAIFMNFNPLFAMILSAIFLGEILNYRHFLGLILIVAGVMLGSGAAEDMWKKHKVKKE</sequence>